<dbReference type="GO" id="GO:0015677">
    <property type="term" value="P:copper ion import"/>
    <property type="evidence" value="ECO:0007669"/>
    <property type="project" value="TreeGrafter"/>
</dbReference>
<evidence type="ECO:0000256" key="1">
    <source>
        <dbReference type="ARBA" id="ARBA00022448"/>
    </source>
</evidence>
<keyword evidence="6" id="KW-1185">Reference proteome</keyword>
<feature type="region of interest" description="Disordered" evidence="3">
    <location>
        <begin position="1"/>
        <end position="22"/>
    </location>
</feature>
<dbReference type="Gene3D" id="3.40.50.80">
    <property type="entry name" value="Nucleotide-binding domain of ferredoxin-NADP reductase (FNR) module"/>
    <property type="match status" value="1"/>
</dbReference>
<gene>
    <name evidence="5" type="ORF">JVT61DRAFT_10634</name>
</gene>
<dbReference type="GO" id="GO:0006826">
    <property type="term" value="P:iron ion transport"/>
    <property type="evidence" value="ECO:0007669"/>
    <property type="project" value="TreeGrafter"/>
</dbReference>
<proteinExistence type="predicted"/>
<evidence type="ECO:0000256" key="2">
    <source>
        <dbReference type="ARBA" id="ARBA00023002"/>
    </source>
</evidence>
<evidence type="ECO:0000259" key="4">
    <source>
        <dbReference type="Pfam" id="PF08030"/>
    </source>
</evidence>
<dbReference type="InterPro" id="IPR051410">
    <property type="entry name" value="Ferric/Cupric_Reductase"/>
</dbReference>
<reference evidence="5" key="1">
    <citation type="submission" date="2021-03" db="EMBL/GenBank/DDBJ databases">
        <title>Evolutionary innovations through gain and loss of genes in the ectomycorrhizal Boletales.</title>
        <authorList>
            <person name="Wu G."/>
            <person name="Miyauchi S."/>
            <person name="Morin E."/>
            <person name="Yang Z.-L."/>
            <person name="Xu J."/>
            <person name="Martin F.M."/>
        </authorList>
    </citation>
    <scope>NUCLEOTIDE SEQUENCE</scope>
    <source>
        <strain evidence="5">BR01</strain>
    </source>
</reference>
<comment type="caution">
    <text evidence="5">The sequence shown here is derived from an EMBL/GenBank/DDBJ whole genome shotgun (WGS) entry which is preliminary data.</text>
</comment>
<keyword evidence="1" id="KW-0813">Transport</keyword>
<dbReference type="AlphaFoldDB" id="A0A8I3A4A9"/>
<dbReference type="Pfam" id="PF08030">
    <property type="entry name" value="NAD_binding_6"/>
    <property type="match status" value="1"/>
</dbReference>
<dbReference type="GO" id="GO:0005886">
    <property type="term" value="C:plasma membrane"/>
    <property type="evidence" value="ECO:0007669"/>
    <property type="project" value="TreeGrafter"/>
</dbReference>
<dbReference type="OrthoDB" id="4494341at2759"/>
<name>A0A8I3A4A9_9AGAM</name>
<dbReference type="SUPFAM" id="SSF52343">
    <property type="entry name" value="Ferredoxin reductase-like, C-terminal NADP-linked domain"/>
    <property type="match status" value="1"/>
</dbReference>
<dbReference type="Proteomes" id="UP000683000">
    <property type="component" value="Unassembled WGS sequence"/>
</dbReference>
<dbReference type="PANTHER" id="PTHR32361:SF9">
    <property type="entry name" value="FERRIC REDUCTASE TRANSMEMBRANE COMPONENT 3-RELATED"/>
    <property type="match status" value="1"/>
</dbReference>
<protein>
    <recommendedName>
        <fullName evidence="4">Ferric reductase NAD binding domain-containing protein</fullName>
    </recommendedName>
</protein>
<dbReference type="GO" id="GO:0006879">
    <property type="term" value="P:intracellular iron ion homeostasis"/>
    <property type="evidence" value="ECO:0007669"/>
    <property type="project" value="TreeGrafter"/>
</dbReference>
<evidence type="ECO:0000313" key="5">
    <source>
        <dbReference type="EMBL" id="KAG6371093.1"/>
    </source>
</evidence>
<feature type="domain" description="Ferric reductase NAD binding" evidence="4">
    <location>
        <begin position="76"/>
        <end position="201"/>
    </location>
</feature>
<evidence type="ECO:0000256" key="3">
    <source>
        <dbReference type="SAM" id="MobiDB-lite"/>
    </source>
</evidence>
<dbReference type="InterPro" id="IPR013121">
    <property type="entry name" value="Fe_red_NAD-bd_6"/>
</dbReference>
<dbReference type="GO" id="GO:0000293">
    <property type="term" value="F:ferric-chelate reductase activity"/>
    <property type="evidence" value="ECO:0007669"/>
    <property type="project" value="TreeGrafter"/>
</dbReference>
<keyword evidence="2" id="KW-0560">Oxidoreductase</keyword>
<organism evidence="5 6">
    <name type="scientific">Boletus reticuloceps</name>
    <dbReference type="NCBI Taxonomy" id="495285"/>
    <lineage>
        <taxon>Eukaryota</taxon>
        <taxon>Fungi</taxon>
        <taxon>Dikarya</taxon>
        <taxon>Basidiomycota</taxon>
        <taxon>Agaricomycotina</taxon>
        <taxon>Agaricomycetes</taxon>
        <taxon>Agaricomycetidae</taxon>
        <taxon>Boletales</taxon>
        <taxon>Boletineae</taxon>
        <taxon>Boletaceae</taxon>
        <taxon>Boletoideae</taxon>
        <taxon>Boletus</taxon>
    </lineage>
</organism>
<accession>A0A8I3A4A9</accession>
<dbReference type="PANTHER" id="PTHR32361">
    <property type="entry name" value="FERRIC/CUPRIC REDUCTASE TRANSMEMBRANE COMPONENT"/>
    <property type="match status" value="1"/>
</dbReference>
<dbReference type="CDD" id="cd06186">
    <property type="entry name" value="NOX_Duox_like_FAD_NADP"/>
    <property type="match status" value="1"/>
</dbReference>
<sequence length="222" mass="24556">MSVDSPSFRDGARQHPARNGEIGETAEAMYDKELVFLINVRGGFTNRLKKVAAQNRTVKVFIDGPYGRAPDIGTYDTSILIAGGSGITYILPVFLDVIEKARKEPIQCRRLVFIWAVRDMSHVQWISDALYRANALTPTWLTVSIRIFVTRGGLPFSEDSVDPELTPDKESAHLWVMPPSVRMEHGRPDLKATLRGEVSTATGSMSVTGVYLFSLPDVAFGL</sequence>
<dbReference type="InterPro" id="IPR039261">
    <property type="entry name" value="FNR_nucleotide-bd"/>
</dbReference>
<dbReference type="EMBL" id="JAGFBS010000040">
    <property type="protein sequence ID" value="KAG6371093.1"/>
    <property type="molecule type" value="Genomic_DNA"/>
</dbReference>
<evidence type="ECO:0000313" key="6">
    <source>
        <dbReference type="Proteomes" id="UP000683000"/>
    </source>
</evidence>